<feature type="domain" description="OAR" evidence="12">
    <location>
        <begin position="260"/>
        <end position="273"/>
    </location>
</feature>
<dbReference type="CDD" id="cd00086">
    <property type="entry name" value="homeodomain"/>
    <property type="match status" value="1"/>
</dbReference>
<dbReference type="OrthoDB" id="6159439at2759"/>
<dbReference type="PROSITE" id="PS00027">
    <property type="entry name" value="HOMEOBOX_1"/>
    <property type="match status" value="1"/>
</dbReference>
<dbReference type="RefSeq" id="XP_011299938.1">
    <property type="nucleotide sequence ID" value="XM_011301636.1"/>
</dbReference>
<dbReference type="AlphaFoldDB" id="A0A0C9QPM4"/>
<dbReference type="KEGG" id="fas:105264636"/>
<dbReference type="InterPro" id="IPR009057">
    <property type="entry name" value="Homeodomain-like_sf"/>
</dbReference>
<keyword evidence="14" id="KW-1185">Reference proteome</keyword>
<evidence type="ECO:0000313" key="14">
    <source>
        <dbReference type="Proteomes" id="UP000694866"/>
    </source>
</evidence>
<dbReference type="Pfam" id="PF03826">
    <property type="entry name" value="OAR"/>
    <property type="match status" value="1"/>
</dbReference>
<evidence type="ECO:0000256" key="2">
    <source>
        <dbReference type="ARBA" id="ARBA00006503"/>
    </source>
</evidence>
<dbReference type="PROSITE" id="PS50071">
    <property type="entry name" value="HOMEOBOX_2"/>
    <property type="match status" value="1"/>
</dbReference>
<dbReference type="FunFam" id="1.10.10.60:FF:000071">
    <property type="entry name" value="Retinal homeobox gene 2"/>
    <property type="match status" value="1"/>
</dbReference>
<evidence type="ECO:0000256" key="3">
    <source>
        <dbReference type="ARBA" id="ARBA00023015"/>
    </source>
</evidence>
<dbReference type="InterPro" id="IPR001356">
    <property type="entry name" value="HD"/>
</dbReference>
<comment type="similarity">
    <text evidence="2">Belongs to the paired homeobox family. Bicoid subfamily.</text>
</comment>
<comment type="subcellular location">
    <subcellularLocation>
        <location evidence="1 8 9">Nucleus</location>
    </subcellularLocation>
</comment>
<reference evidence="13" key="1">
    <citation type="submission" date="2015-01" db="EMBL/GenBank/DDBJ databases">
        <title>Transcriptome Assembly of Fopius arisanus.</title>
        <authorList>
            <person name="Geib S."/>
        </authorList>
    </citation>
    <scope>NUCLEOTIDE SEQUENCE</scope>
</reference>
<name>A0A0C9QPM4_9HYME</name>
<keyword evidence="4 8" id="KW-0238">DNA-binding</keyword>
<keyword evidence="7 8" id="KW-0539">Nucleus</keyword>
<evidence type="ECO:0000256" key="8">
    <source>
        <dbReference type="PROSITE-ProRule" id="PRU00108"/>
    </source>
</evidence>
<dbReference type="InterPro" id="IPR003654">
    <property type="entry name" value="OAR_dom"/>
</dbReference>
<dbReference type="SUPFAM" id="SSF46689">
    <property type="entry name" value="Homeodomain-like"/>
    <property type="match status" value="1"/>
</dbReference>
<dbReference type="Proteomes" id="UP000694866">
    <property type="component" value="Unplaced"/>
</dbReference>
<evidence type="ECO:0000256" key="7">
    <source>
        <dbReference type="ARBA" id="ARBA00023242"/>
    </source>
</evidence>
<dbReference type="InterPro" id="IPR017970">
    <property type="entry name" value="Homeobox_CS"/>
</dbReference>
<evidence type="ECO:0000256" key="10">
    <source>
        <dbReference type="SAM" id="MobiDB-lite"/>
    </source>
</evidence>
<protein>
    <submittedName>
        <fullName evidence="15">Retinal homeobox protein Rx1</fullName>
    </submittedName>
    <submittedName>
        <fullName evidence="13">Rx protein</fullName>
    </submittedName>
</protein>
<proteinExistence type="inferred from homology"/>
<evidence type="ECO:0000256" key="5">
    <source>
        <dbReference type="ARBA" id="ARBA00023155"/>
    </source>
</evidence>
<dbReference type="Gene3D" id="1.10.10.60">
    <property type="entry name" value="Homeodomain-like"/>
    <property type="match status" value="1"/>
</dbReference>
<keyword evidence="6" id="KW-0804">Transcription</keyword>
<organism evidence="13">
    <name type="scientific">Fopius arisanus</name>
    <dbReference type="NCBI Taxonomy" id="64838"/>
    <lineage>
        <taxon>Eukaryota</taxon>
        <taxon>Metazoa</taxon>
        <taxon>Ecdysozoa</taxon>
        <taxon>Arthropoda</taxon>
        <taxon>Hexapoda</taxon>
        <taxon>Insecta</taxon>
        <taxon>Pterygota</taxon>
        <taxon>Neoptera</taxon>
        <taxon>Endopterygota</taxon>
        <taxon>Hymenoptera</taxon>
        <taxon>Apocrita</taxon>
        <taxon>Ichneumonoidea</taxon>
        <taxon>Braconidae</taxon>
        <taxon>Opiinae</taxon>
        <taxon>Fopius</taxon>
    </lineage>
</organism>
<dbReference type="PANTHER" id="PTHR46271:SF4">
    <property type="entry name" value="HOMEOBOX PROTEIN, PUTATIVE-RELATED"/>
    <property type="match status" value="1"/>
</dbReference>
<feature type="compositionally biased region" description="Polar residues" evidence="10">
    <location>
        <begin position="239"/>
        <end position="248"/>
    </location>
</feature>
<gene>
    <name evidence="13" type="primary">Rx</name>
    <name evidence="15" type="synonym">LOC105264636</name>
    <name evidence="13" type="ORF">g.7452</name>
</gene>
<dbReference type="GO" id="GO:0045944">
    <property type="term" value="P:positive regulation of transcription by RNA polymerase II"/>
    <property type="evidence" value="ECO:0007669"/>
    <property type="project" value="InterPro"/>
</dbReference>
<dbReference type="PROSITE" id="PS50803">
    <property type="entry name" value="OAR"/>
    <property type="match status" value="1"/>
</dbReference>
<sequence>MESEKMIERAPNSEDLVLPKPSNSIPRHSIDAILGRGQKGSHQEMEESRDIQFPGKDTQESTGENSCNSTGGGSDEELSANCDDVNPSKKKHRRNRTTFTTYQLHELERAFEKSHYPDVYSREELAVKVNLPEVRVQVWFQNRRAKWRRQEKMEAARLGIADYHHHPAAIRNHGAPTLGLPGDPWLTPPGLLTALPGFLAAPHTGYPSYLTSPRRLPSPPNVSSTGNGIPGSLNGGLSGITSISHVQPSPSPPGHDPRTTSIQALRMRAKEHVESLTKGLQMV</sequence>
<accession>A0A0C9QPM4</accession>
<evidence type="ECO:0000259" key="12">
    <source>
        <dbReference type="PROSITE" id="PS50803"/>
    </source>
</evidence>
<feature type="compositionally biased region" description="Polar residues" evidence="10">
    <location>
        <begin position="60"/>
        <end position="69"/>
    </location>
</feature>
<dbReference type="GO" id="GO:0000978">
    <property type="term" value="F:RNA polymerase II cis-regulatory region sequence-specific DNA binding"/>
    <property type="evidence" value="ECO:0007669"/>
    <property type="project" value="TreeGrafter"/>
</dbReference>
<feature type="region of interest" description="Disordered" evidence="10">
    <location>
        <begin position="1"/>
        <end position="94"/>
    </location>
</feature>
<accession>A0A9R1SZF1</accession>
<feature type="compositionally biased region" description="Basic and acidic residues" evidence="10">
    <location>
        <begin position="1"/>
        <end position="12"/>
    </location>
</feature>
<dbReference type="GeneID" id="105264636"/>
<dbReference type="GO" id="GO:0005634">
    <property type="term" value="C:nucleus"/>
    <property type="evidence" value="ECO:0007669"/>
    <property type="project" value="UniProtKB-SubCell"/>
</dbReference>
<feature type="region of interest" description="Disordered" evidence="10">
    <location>
        <begin position="210"/>
        <end position="259"/>
    </location>
</feature>
<evidence type="ECO:0000256" key="1">
    <source>
        <dbReference type="ARBA" id="ARBA00004123"/>
    </source>
</evidence>
<evidence type="ECO:0000256" key="4">
    <source>
        <dbReference type="ARBA" id="ARBA00023125"/>
    </source>
</evidence>
<dbReference type="GO" id="GO:0000981">
    <property type="term" value="F:DNA-binding transcription factor activity, RNA polymerase II-specific"/>
    <property type="evidence" value="ECO:0007669"/>
    <property type="project" value="InterPro"/>
</dbReference>
<feature type="compositionally biased region" description="Basic and acidic residues" evidence="10">
    <location>
        <begin position="41"/>
        <end position="50"/>
    </location>
</feature>
<evidence type="ECO:0000313" key="15">
    <source>
        <dbReference type="RefSeq" id="XP_011299938.1"/>
    </source>
</evidence>
<dbReference type="InterPro" id="IPR043562">
    <property type="entry name" value="RAX/RAX2"/>
</dbReference>
<keyword evidence="5 8" id="KW-0371">Homeobox</keyword>
<dbReference type="Pfam" id="PF00046">
    <property type="entry name" value="Homeodomain"/>
    <property type="match status" value="1"/>
</dbReference>
<dbReference type="SMART" id="SM00389">
    <property type="entry name" value="HOX"/>
    <property type="match status" value="1"/>
</dbReference>
<feature type="DNA-binding region" description="Homeobox" evidence="8">
    <location>
        <begin position="92"/>
        <end position="151"/>
    </location>
</feature>
<dbReference type="EMBL" id="GBYB01002632">
    <property type="protein sequence ID" value="JAG72399.1"/>
    <property type="molecule type" value="Transcribed_RNA"/>
</dbReference>
<dbReference type="PANTHER" id="PTHR46271">
    <property type="entry name" value="HOMEOBOX PROTEIN, PUTATIVE-RELATED"/>
    <property type="match status" value="1"/>
</dbReference>
<evidence type="ECO:0000259" key="11">
    <source>
        <dbReference type="PROSITE" id="PS50071"/>
    </source>
</evidence>
<keyword evidence="3" id="KW-0805">Transcription regulation</keyword>
<evidence type="ECO:0000313" key="13">
    <source>
        <dbReference type="EMBL" id="JAG72399.1"/>
    </source>
</evidence>
<reference evidence="15" key="2">
    <citation type="submission" date="2025-04" db="UniProtKB">
        <authorList>
            <consortium name="RefSeq"/>
        </authorList>
    </citation>
    <scope>IDENTIFICATION</scope>
    <source>
        <strain evidence="15">USDA-PBARC FA_bdor</strain>
        <tissue evidence="15">Whole organism</tissue>
    </source>
</reference>
<feature type="domain" description="Homeobox" evidence="11">
    <location>
        <begin position="90"/>
        <end position="150"/>
    </location>
</feature>
<evidence type="ECO:0000256" key="6">
    <source>
        <dbReference type="ARBA" id="ARBA00023163"/>
    </source>
</evidence>
<evidence type="ECO:0000256" key="9">
    <source>
        <dbReference type="RuleBase" id="RU000682"/>
    </source>
</evidence>